<evidence type="ECO:0008006" key="3">
    <source>
        <dbReference type="Google" id="ProtNLM"/>
    </source>
</evidence>
<keyword evidence="2" id="KW-1185">Reference proteome</keyword>
<dbReference type="InterPro" id="IPR011008">
    <property type="entry name" value="Dimeric_a/b-barrel"/>
</dbReference>
<accession>A0A449AUK3</accession>
<evidence type="ECO:0000313" key="2">
    <source>
        <dbReference type="Proteomes" id="UP000290815"/>
    </source>
</evidence>
<organism evidence="1 2">
    <name type="scientific">Mycoplasmopsis glycophila</name>
    <dbReference type="NCBI Taxonomy" id="171285"/>
    <lineage>
        <taxon>Bacteria</taxon>
        <taxon>Bacillati</taxon>
        <taxon>Mycoplasmatota</taxon>
        <taxon>Mycoplasmoidales</taxon>
        <taxon>Metamycoplasmataceae</taxon>
        <taxon>Mycoplasmopsis</taxon>
    </lineage>
</organism>
<dbReference type="EMBL" id="LR215024">
    <property type="protein sequence ID" value="VEU70168.1"/>
    <property type="molecule type" value="Genomic_DNA"/>
</dbReference>
<gene>
    <name evidence="1" type="ORF">NCTC10194_00168</name>
</gene>
<dbReference type="AlphaFoldDB" id="A0A449AUK3"/>
<dbReference type="KEGG" id="mgly:NCTC10194_00168"/>
<sequence>MIFVRATKYVINPEKAKPFLDYLLVLTKKTRMLEMNLSFEYGMPAENEVVLLERWSSHKDYQNYISNKEFAVEIQTLSEMASKTLVLYEFTTIK</sequence>
<reference evidence="1 2" key="1">
    <citation type="submission" date="2019-01" db="EMBL/GenBank/DDBJ databases">
        <authorList>
            <consortium name="Pathogen Informatics"/>
        </authorList>
    </citation>
    <scope>NUCLEOTIDE SEQUENCE [LARGE SCALE GENOMIC DNA]</scope>
    <source>
        <strain evidence="1 2">NCTC10194</strain>
    </source>
</reference>
<evidence type="ECO:0000313" key="1">
    <source>
        <dbReference type="EMBL" id="VEU70168.1"/>
    </source>
</evidence>
<protein>
    <recommendedName>
        <fullName evidence="3">ABM domain-containing protein</fullName>
    </recommendedName>
</protein>
<name>A0A449AUK3_9BACT</name>
<dbReference type="Proteomes" id="UP000290815">
    <property type="component" value="Chromosome"/>
</dbReference>
<dbReference type="SUPFAM" id="SSF54909">
    <property type="entry name" value="Dimeric alpha+beta barrel"/>
    <property type="match status" value="1"/>
</dbReference>
<proteinExistence type="predicted"/>
<dbReference type="RefSeq" id="WP_027333571.1">
    <property type="nucleotide sequence ID" value="NZ_LR215024.1"/>
</dbReference>
<dbReference type="Gene3D" id="3.30.70.100">
    <property type="match status" value="1"/>
</dbReference>